<comment type="similarity">
    <text evidence="4">Belongs to the glycosyl hydrolase 18 family.</text>
</comment>
<reference evidence="6" key="1">
    <citation type="submission" date="2013-05" db="EMBL/GenBank/DDBJ databases">
        <authorList>
            <person name="Yim A.K.Y."/>
            <person name="Chan T.F."/>
            <person name="Ji K.M."/>
            <person name="Liu X.Y."/>
            <person name="Zhou J.W."/>
            <person name="Li R.Q."/>
            <person name="Yang K.Y."/>
            <person name="Li J."/>
            <person name="Li M."/>
            <person name="Law P.T.W."/>
            <person name="Wu Y.L."/>
            <person name="Cai Z.L."/>
            <person name="Qin H."/>
            <person name="Bao Y."/>
            <person name="Leung R.K.K."/>
            <person name="Ng P.K.S."/>
            <person name="Zou J."/>
            <person name="Zhong X.J."/>
            <person name="Ran P.X."/>
            <person name="Zhong N.S."/>
            <person name="Liu Z.G."/>
            <person name="Tsui S.K.W."/>
        </authorList>
    </citation>
    <scope>NUCLEOTIDE SEQUENCE</scope>
    <source>
        <strain evidence="6">Derf</strain>
        <tissue evidence="6">Whole organism</tissue>
    </source>
</reference>
<name>A0A922L4B2_DERFA</name>
<dbReference type="EMBL" id="ASGP02000003">
    <property type="protein sequence ID" value="KAH9517798.1"/>
    <property type="molecule type" value="Genomic_DNA"/>
</dbReference>
<dbReference type="Pfam" id="PF00704">
    <property type="entry name" value="Glyco_hydro_18"/>
    <property type="match status" value="1"/>
</dbReference>
<dbReference type="Gene3D" id="3.10.50.10">
    <property type="match status" value="1"/>
</dbReference>
<reference evidence="6" key="2">
    <citation type="journal article" date="2022" name="Res Sq">
        <title>Comparative Genomics Reveals Insights into the Divergent Evolution of Astigmatic Mites and Household Pest Adaptations.</title>
        <authorList>
            <person name="Xiong Q."/>
            <person name="Wan A.T.-Y."/>
            <person name="Liu X.-Y."/>
            <person name="Fung C.S.-H."/>
            <person name="Xiao X."/>
            <person name="Malainual N."/>
            <person name="Hou J."/>
            <person name="Wang L."/>
            <person name="Wang M."/>
            <person name="Yang K."/>
            <person name="Cui Y."/>
            <person name="Leung E."/>
            <person name="Nong W."/>
            <person name="Shin S.-K."/>
            <person name="Au S."/>
            <person name="Jeong K.Y."/>
            <person name="Chew F.T."/>
            <person name="Hui J."/>
            <person name="Leung T.F."/>
            <person name="Tungtrongchitr A."/>
            <person name="Zhong N."/>
            <person name="Liu Z."/>
            <person name="Tsui S."/>
        </authorList>
    </citation>
    <scope>NUCLEOTIDE SEQUENCE</scope>
    <source>
        <strain evidence="6">Derf</strain>
        <tissue evidence="6">Whole organism</tissue>
    </source>
</reference>
<dbReference type="PROSITE" id="PS01095">
    <property type="entry name" value="GH18_1"/>
    <property type="match status" value="1"/>
</dbReference>
<keyword evidence="7" id="KW-1185">Reference proteome</keyword>
<dbReference type="GO" id="GO:0005576">
    <property type="term" value="C:extracellular region"/>
    <property type="evidence" value="ECO:0007669"/>
    <property type="project" value="TreeGrafter"/>
</dbReference>
<dbReference type="InterPro" id="IPR050314">
    <property type="entry name" value="Glycosyl_Hydrlase_18"/>
</dbReference>
<dbReference type="PROSITE" id="PS51910">
    <property type="entry name" value="GH18_2"/>
    <property type="match status" value="1"/>
</dbReference>
<organism evidence="6 7">
    <name type="scientific">Dermatophagoides farinae</name>
    <name type="common">American house dust mite</name>
    <dbReference type="NCBI Taxonomy" id="6954"/>
    <lineage>
        <taxon>Eukaryota</taxon>
        <taxon>Metazoa</taxon>
        <taxon>Ecdysozoa</taxon>
        <taxon>Arthropoda</taxon>
        <taxon>Chelicerata</taxon>
        <taxon>Arachnida</taxon>
        <taxon>Acari</taxon>
        <taxon>Acariformes</taxon>
        <taxon>Sarcoptiformes</taxon>
        <taxon>Astigmata</taxon>
        <taxon>Psoroptidia</taxon>
        <taxon>Analgoidea</taxon>
        <taxon>Pyroglyphidae</taxon>
        <taxon>Dermatophagoidinae</taxon>
        <taxon>Dermatophagoides</taxon>
    </lineage>
</organism>
<dbReference type="SUPFAM" id="SSF54556">
    <property type="entry name" value="Chitinase insertion domain"/>
    <property type="match status" value="1"/>
</dbReference>
<dbReference type="AlphaFoldDB" id="A0A922L4B2"/>
<keyword evidence="1 3" id="KW-0378">Hydrolase</keyword>
<dbReference type="GO" id="GO:0006032">
    <property type="term" value="P:chitin catabolic process"/>
    <property type="evidence" value="ECO:0007669"/>
    <property type="project" value="UniProtKB-ARBA"/>
</dbReference>
<dbReference type="GO" id="GO:0005975">
    <property type="term" value="P:carbohydrate metabolic process"/>
    <property type="evidence" value="ECO:0007669"/>
    <property type="project" value="InterPro"/>
</dbReference>
<evidence type="ECO:0000256" key="3">
    <source>
        <dbReference type="RuleBase" id="RU000489"/>
    </source>
</evidence>
<dbReference type="PANTHER" id="PTHR11177:SF390">
    <property type="entry name" value="CHITINASE 11"/>
    <property type="match status" value="1"/>
</dbReference>
<evidence type="ECO:0000313" key="6">
    <source>
        <dbReference type="EMBL" id="KAH9517798.1"/>
    </source>
</evidence>
<accession>A0A922L4B2</accession>
<sequence length="417" mass="50117">MDFQSINKCFESEHFNKMMMMMNLQSYYRHQKTILNGFFLLIQLLILMKTINAFNDQHQPKRICYLLIENQQNHLIPIDQLKYSLCTHWIFSFAHLDDYNVNVSTLMDDYIRKVMSSTNNQTEQYYLISIGTTDMSFVDNPKKIEKFIDSIIQLMDRFYLDGFDLDWEFPMQRKHQFTHLLRMIRYRFKHKFNHRGKPYILSVALSPVIYIVETSYDIHSIGHLVDFVNLMTYDFHSPNTIPYTNFNSPLYANQLDRLYFEYFNTNFAVNYMIQLGLLPQKIMVGIPFYGYKYYLVNKNFHNLYALSNGTEVPVAFNEICDDFLLDPNTTIVFDHYSKVPYAYREYEWITYDDYESITIKAQWIMDNHLGGSMTFPLNYDDYNGEKCINNKQQQQQQRQRRRSKHYPLQSILFDIIN</sequence>
<dbReference type="SUPFAM" id="SSF51445">
    <property type="entry name" value="(Trans)glycosidases"/>
    <property type="match status" value="1"/>
</dbReference>
<gene>
    <name evidence="6" type="primary">Cht11_1</name>
    <name evidence="6" type="ORF">DERF_008429</name>
</gene>
<keyword evidence="2 3" id="KW-0326">Glycosidase</keyword>
<evidence type="ECO:0000259" key="5">
    <source>
        <dbReference type="PROSITE" id="PS51910"/>
    </source>
</evidence>
<proteinExistence type="inferred from homology"/>
<dbReference type="InterPro" id="IPR017853">
    <property type="entry name" value="GH"/>
</dbReference>
<comment type="caution">
    <text evidence="6">The sequence shown here is derived from an EMBL/GenBank/DDBJ whole genome shotgun (WGS) entry which is preliminary data.</text>
</comment>
<dbReference type="GO" id="GO:0008061">
    <property type="term" value="F:chitin binding"/>
    <property type="evidence" value="ECO:0007669"/>
    <property type="project" value="InterPro"/>
</dbReference>
<dbReference type="InterPro" id="IPR011583">
    <property type="entry name" value="Chitinase_II/V-like_cat"/>
</dbReference>
<dbReference type="Proteomes" id="UP000790347">
    <property type="component" value="Unassembled WGS sequence"/>
</dbReference>
<dbReference type="Gene3D" id="3.20.20.80">
    <property type="entry name" value="Glycosidases"/>
    <property type="match status" value="1"/>
</dbReference>
<evidence type="ECO:0000313" key="7">
    <source>
        <dbReference type="Proteomes" id="UP000790347"/>
    </source>
</evidence>
<evidence type="ECO:0000256" key="1">
    <source>
        <dbReference type="ARBA" id="ARBA00022801"/>
    </source>
</evidence>
<dbReference type="PANTHER" id="PTHR11177">
    <property type="entry name" value="CHITINASE"/>
    <property type="match status" value="1"/>
</dbReference>
<feature type="domain" description="GH18" evidence="5">
    <location>
        <begin position="60"/>
        <end position="417"/>
    </location>
</feature>
<dbReference type="InterPro" id="IPR029070">
    <property type="entry name" value="Chitinase_insertion_sf"/>
</dbReference>
<dbReference type="SMART" id="SM00636">
    <property type="entry name" value="Glyco_18"/>
    <property type="match status" value="1"/>
</dbReference>
<dbReference type="InterPro" id="IPR001579">
    <property type="entry name" value="Glyco_hydro_18_chit_AS"/>
</dbReference>
<evidence type="ECO:0000256" key="4">
    <source>
        <dbReference type="RuleBase" id="RU004453"/>
    </source>
</evidence>
<dbReference type="InterPro" id="IPR001223">
    <property type="entry name" value="Glyco_hydro18_cat"/>
</dbReference>
<protein>
    <submittedName>
        <fullName evidence="6">Glyco_18 domain containing protein</fullName>
    </submittedName>
</protein>
<dbReference type="GO" id="GO:0004568">
    <property type="term" value="F:chitinase activity"/>
    <property type="evidence" value="ECO:0007669"/>
    <property type="project" value="UniProtKB-ARBA"/>
</dbReference>
<evidence type="ECO:0000256" key="2">
    <source>
        <dbReference type="ARBA" id="ARBA00023295"/>
    </source>
</evidence>